<dbReference type="OrthoDB" id="2877624at2"/>
<dbReference type="GO" id="GO:0005886">
    <property type="term" value="C:plasma membrane"/>
    <property type="evidence" value="ECO:0007669"/>
    <property type="project" value="UniProtKB-SubCell"/>
</dbReference>
<evidence type="ECO:0000256" key="1">
    <source>
        <dbReference type="ARBA" id="ARBA00004429"/>
    </source>
</evidence>
<gene>
    <name evidence="11" type="ORF">SAMN05216258_104502</name>
</gene>
<keyword evidence="3" id="KW-1003">Cell membrane</keyword>
<organism evidence="11 12">
    <name type="scientific">Albimonas pacifica</name>
    <dbReference type="NCBI Taxonomy" id="1114924"/>
    <lineage>
        <taxon>Bacteria</taxon>
        <taxon>Pseudomonadati</taxon>
        <taxon>Pseudomonadota</taxon>
        <taxon>Alphaproteobacteria</taxon>
        <taxon>Rhodobacterales</taxon>
        <taxon>Paracoccaceae</taxon>
        <taxon>Albimonas</taxon>
    </lineage>
</organism>
<dbReference type="EMBL" id="FOQH01000004">
    <property type="protein sequence ID" value="SFI14410.1"/>
    <property type="molecule type" value="Genomic_DNA"/>
</dbReference>
<keyword evidence="12" id="KW-1185">Reference proteome</keyword>
<evidence type="ECO:0000256" key="6">
    <source>
        <dbReference type="ARBA" id="ARBA00022989"/>
    </source>
</evidence>
<feature type="transmembrane region" description="Helical" evidence="9">
    <location>
        <begin position="138"/>
        <end position="157"/>
    </location>
</feature>
<evidence type="ECO:0000313" key="11">
    <source>
        <dbReference type="EMBL" id="SFI14410.1"/>
    </source>
</evidence>
<comment type="subunit">
    <text evidence="9">The complex comprises the extracytoplasmic solute receptor protein and the two transmembrane proteins.</text>
</comment>
<keyword evidence="4 9" id="KW-0997">Cell inner membrane</keyword>
<comment type="subcellular location">
    <subcellularLocation>
        <location evidence="1 9">Cell inner membrane</location>
        <topology evidence="1 9">Multi-pass membrane protein</topology>
    </subcellularLocation>
</comment>
<dbReference type="Proteomes" id="UP000199377">
    <property type="component" value="Unassembled WGS sequence"/>
</dbReference>
<keyword evidence="6 9" id="KW-1133">Transmembrane helix</keyword>
<dbReference type="InterPro" id="IPR055348">
    <property type="entry name" value="DctQ"/>
</dbReference>
<dbReference type="PANTHER" id="PTHR35011">
    <property type="entry name" value="2,3-DIKETO-L-GULONATE TRAP TRANSPORTER SMALL PERMEASE PROTEIN YIAM"/>
    <property type="match status" value="1"/>
</dbReference>
<proteinExistence type="inferred from homology"/>
<dbReference type="RefSeq" id="WP_092859770.1">
    <property type="nucleotide sequence ID" value="NZ_FOQH01000004.1"/>
</dbReference>
<keyword evidence="5 9" id="KW-0812">Transmembrane</keyword>
<evidence type="ECO:0000256" key="4">
    <source>
        <dbReference type="ARBA" id="ARBA00022519"/>
    </source>
</evidence>
<sequence>MAPGSSDRNVARSNWFDRATLGLAWVGVGCMLFLAAVIFVSVVMRYLLDAPMLGANEIIQLTAVALVMAGLPWCTAQGAHVGVDVFDRALGRAGRMFGDLLCAALAIVVLGMLARRAVWKALDALEFEDATNMLGLPIWPFYAVLAAGAALSALAFAMRAWALISGKVEP</sequence>
<evidence type="ECO:0000256" key="2">
    <source>
        <dbReference type="ARBA" id="ARBA00022448"/>
    </source>
</evidence>
<keyword evidence="7 9" id="KW-0472">Membrane</keyword>
<dbReference type="PANTHER" id="PTHR35011:SF2">
    <property type="entry name" value="2,3-DIKETO-L-GULONATE TRAP TRANSPORTER SMALL PERMEASE PROTEIN YIAM"/>
    <property type="match status" value="1"/>
</dbReference>
<name>A0A1I3FT55_9RHOB</name>
<dbReference type="InterPro" id="IPR007387">
    <property type="entry name" value="TRAP_DctQ"/>
</dbReference>
<evidence type="ECO:0000259" key="10">
    <source>
        <dbReference type="Pfam" id="PF04290"/>
    </source>
</evidence>
<accession>A0A1I3FT55</accession>
<dbReference type="STRING" id="1114924.SAMN05216258_104502"/>
<feature type="transmembrane region" description="Helical" evidence="9">
    <location>
        <begin position="97"/>
        <end position="118"/>
    </location>
</feature>
<evidence type="ECO:0000256" key="8">
    <source>
        <dbReference type="ARBA" id="ARBA00038436"/>
    </source>
</evidence>
<feature type="domain" description="Tripartite ATP-independent periplasmic transporters DctQ component" evidence="10">
    <location>
        <begin position="34"/>
        <end position="164"/>
    </location>
</feature>
<feature type="transmembrane region" description="Helical" evidence="9">
    <location>
        <begin position="58"/>
        <end position="76"/>
    </location>
</feature>
<comment type="function">
    <text evidence="9">Part of the tripartite ATP-independent periplasmic (TRAP) transport system.</text>
</comment>
<comment type="similarity">
    <text evidence="8 9">Belongs to the TRAP transporter small permease family.</text>
</comment>
<protein>
    <recommendedName>
        <fullName evidence="9">TRAP transporter small permease protein</fullName>
    </recommendedName>
</protein>
<feature type="transmembrane region" description="Helical" evidence="9">
    <location>
        <begin position="21"/>
        <end position="46"/>
    </location>
</feature>
<reference evidence="11 12" key="1">
    <citation type="submission" date="2016-10" db="EMBL/GenBank/DDBJ databases">
        <authorList>
            <person name="de Groot N.N."/>
        </authorList>
    </citation>
    <scope>NUCLEOTIDE SEQUENCE [LARGE SCALE GENOMIC DNA]</scope>
    <source>
        <strain evidence="11 12">CGMCC 1.11030</strain>
    </source>
</reference>
<dbReference type="GO" id="GO:0022857">
    <property type="term" value="F:transmembrane transporter activity"/>
    <property type="evidence" value="ECO:0007669"/>
    <property type="project" value="UniProtKB-UniRule"/>
</dbReference>
<evidence type="ECO:0000256" key="9">
    <source>
        <dbReference type="RuleBase" id="RU369079"/>
    </source>
</evidence>
<evidence type="ECO:0000256" key="5">
    <source>
        <dbReference type="ARBA" id="ARBA00022692"/>
    </source>
</evidence>
<dbReference type="GO" id="GO:0015740">
    <property type="term" value="P:C4-dicarboxylate transport"/>
    <property type="evidence" value="ECO:0007669"/>
    <property type="project" value="TreeGrafter"/>
</dbReference>
<evidence type="ECO:0000256" key="3">
    <source>
        <dbReference type="ARBA" id="ARBA00022475"/>
    </source>
</evidence>
<keyword evidence="2 9" id="KW-0813">Transport</keyword>
<evidence type="ECO:0000313" key="12">
    <source>
        <dbReference type="Proteomes" id="UP000199377"/>
    </source>
</evidence>
<dbReference type="AlphaFoldDB" id="A0A1I3FT55"/>
<dbReference type="Pfam" id="PF04290">
    <property type="entry name" value="DctQ"/>
    <property type="match status" value="1"/>
</dbReference>
<evidence type="ECO:0000256" key="7">
    <source>
        <dbReference type="ARBA" id="ARBA00023136"/>
    </source>
</evidence>